<evidence type="ECO:0000256" key="1">
    <source>
        <dbReference type="SAM" id="Phobius"/>
    </source>
</evidence>
<dbReference type="EMBL" id="FQZF01000009">
    <property type="protein sequence ID" value="SHJ13512.1"/>
    <property type="molecule type" value="Genomic_DNA"/>
</dbReference>
<keyword evidence="3" id="KW-1185">Reference proteome</keyword>
<dbReference type="AlphaFoldDB" id="A0A1M6GU94"/>
<proteinExistence type="predicted"/>
<dbReference type="Proteomes" id="UP000184387">
    <property type="component" value="Unassembled WGS sequence"/>
</dbReference>
<sequence>MATGMGSGNKAQSTGAPAARAPDGMLALLLVGVLVVGGFAAFALIASIG</sequence>
<name>A0A1M6GU94_9PROT</name>
<protein>
    <submittedName>
        <fullName evidence="2">Uncharacterized protein</fullName>
    </submittedName>
</protein>
<feature type="transmembrane region" description="Helical" evidence="1">
    <location>
        <begin position="25"/>
        <end position="48"/>
    </location>
</feature>
<dbReference type="STRING" id="198092.SAMN02745194_01807"/>
<evidence type="ECO:0000313" key="3">
    <source>
        <dbReference type="Proteomes" id="UP000184387"/>
    </source>
</evidence>
<gene>
    <name evidence="2" type="ORF">SAMN02745194_01807</name>
</gene>
<accession>A0A1M6GU94</accession>
<organism evidence="2 3">
    <name type="scientific">Muricoccus roseus</name>
    <dbReference type="NCBI Taxonomy" id="198092"/>
    <lineage>
        <taxon>Bacteria</taxon>
        <taxon>Pseudomonadati</taxon>
        <taxon>Pseudomonadota</taxon>
        <taxon>Alphaproteobacteria</taxon>
        <taxon>Acetobacterales</taxon>
        <taxon>Roseomonadaceae</taxon>
        <taxon>Muricoccus</taxon>
    </lineage>
</organism>
<keyword evidence="1" id="KW-0812">Transmembrane</keyword>
<evidence type="ECO:0000313" key="2">
    <source>
        <dbReference type="EMBL" id="SHJ13512.1"/>
    </source>
</evidence>
<keyword evidence="1" id="KW-0472">Membrane</keyword>
<dbReference type="RefSeq" id="WP_175562596.1">
    <property type="nucleotide sequence ID" value="NZ_FQZF01000009.1"/>
</dbReference>
<reference evidence="2 3" key="1">
    <citation type="submission" date="2016-11" db="EMBL/GenBank/DDBJ databases">
        <authorList>
            <person name="Jaros S."/>
            <person name="Januszkiewicz K."/>
            <person name="Wedrychowicz H."/>
        </authorList>
    </citation>
    <scope>NUCLEOTIDE SEQUENCE [LARGE SCALE GENOMIC DNA]</scope>
    <source>
        <strain evidence="2 3">DSM 14916</strain>
    </source>
</reference>
<keyword evidence="1" id="KW-1133">Transmembrane helix</keyword>